<gene>
    <name evidence="1" type="ORF">SAMN06265374_3136</name>
</gene>
<reference evidence="1 2" key="1">
    <citation type="submission" date="2017-05" db="EMBL/GenBank/DDBJ databases">
        <authorList>
            <person name="Varghese N."/>
            <person name="Submissions S."/>
        </authorList>
    </citation>
    <scope>NUCLEOTIDE SEQUENCE [LARGE SCALE GENOMIC DNA]</scope>
    <source>
        <strain evidence="1 2">DSM 15949</strain>
    </source>
</reference>
<evidence type="ECO:0000313" key="2">
    <source>
        <dbReference type="Proteomes" id="UP001157914"/>
    </source>
</evidence>
<sequence length="65" mass="7101">MLYLNRLEVFLALSAETPSFLTTHGLPHLSYDPKAAFLSVSDSLRCKGPGGTKLIKALNQLLERG</sequence>
<organism evidence="1 2">
    <name type="scientific">Roseibium denhamense</name>
    <dbReference type="NCBI Taxonomy" id="76305"/>
    <lineage>
        <taxon>Bacteria</taxon>
        <taxon>Pseudomonadati</taxon>
        <taxon>Pseudomonadota</taxon>
        <taxon>Alphaproteobacteria</taxon>
        <taxon>Hyphomicrobiales</taxon>
        <taxon>Stappiaceae</taxon>
        <taxon>Roseibium</taxon>
    </lineage>
</organism>
<proteinExistence type="predicted"/>
<dbReference type="Proteomes" id="UP001157914">
    <property type="component" value="Unassembled WGS sequence"/>
</dbReference>
<evidence type="ECO:0000313" key="1">
    <source>
        <dbReference type="EMBL" id="SMP29766.1"/>
    </source>
</evidence>
<protein>
    <submittedName>
        <fullName evidence="1">Uncharacterized protein</fullName>
    </submittedName>
</protein>
<comment type="caution">
    <text evidence="1">The sequence shown here is derived from an EMBL/GenBank/DDBJ whole genome shotgun (WGS) entry which is preliminary data.</text>
</comment>
<dbReference type="EMBL" id="FXTT01000004">
    <property type="protein sequence ID" value="SMP29766.1"/>
    <property type="molecule type" value="Genomic_DNA"/>
</dbReference>
<name>A0ABY1P9Q3_9HYPH</name>
<accession>A0ABY1P9Q3</accession>
<keyword evidence="2" id="KW-1185">Reference proteome</keyword>